<accession>A0AAQ3S4M8</accession>
<dbReference type="InterPro" id="IPR027640">
    <property type="entry name" value="Kinesin-like_fam"/>
</dbReference>
<keyword evidence="2" id="KW-0963">Cytoplasm</keyword>
<dbReference type="GO" id="GO:0007018">
    <property type="term" value="P:microtubule-based movement"/>
    <property type="evidence" value="ECO:0007669"/>
    <property type="project" value="InterPro"/>
</dbReference>
<reference evidence="6 7" key="1">
    <citation type="journal article" date="2023" name="Life. Sci Alliance">
        <title>Evolutionary insights into 3D genome organization and epigenetic landscape of Vigna mungo.</title>
        <authorList>
            <person name="Junaid A."/>
            <person name="Singh B."/>
            <person name="Bhatia S."/>
        </authorList>
    </citation>
    <scope>NUCLEOTIDE SEQUENCE [LARGE SCALE GENOMIC DNA]</scope>
    <source>
        <strain evidence="6">Urdbean</strain>
    </source>
</reference>
<evidence type="ECO:0000256" key="4">
    <source>
        <dbReference type="ARBA" id="ARBA00022840"/>
    </source>
</evidence>
<dbReference type="GO" id="GO:0005524">
    <property type="term" value="F:ATP binding"/>
    <property type="evidence" value="ECO:0007669"/>
    <property type="project" value="UniProtKB-KW"/>
</dbReference>
<dbReference type="GO" id="GO:0005737">
    <property type="term" value="C:cytoplasm"/>
    <property type="evidence" value="ECO:0007669"/>
    <property type="project" value="UniProtKB-SubCell"/>
</dbReference>
<dbReference type="PANTHER" id="PTHR47969:SF15">
    <property type="entry name" value="CHROMOSOME-ASSOCIATED KINESIN KIF4A-RELATED"/>
    <property type="match status" value="1"/>
</dbReference>
<proteinExistence type="predicted"/>
<protein>
    <submittedName>
        <fullName evidence="6">Uncharacterized protein</fullName>
    </submittedName>
</protein>
<organism evidence="6 7">
    <name type="scientific">Vigna mungo</name>
    <name type="common">Black gram</name>
    <name type="synonym">Phaseolus mungo</name>
    <dbReference type="NCBI Taxonomy" id="3915"/>
    <lineage>
        <taxon>Eukaryota</taxon>
        <taxon>Viridiplantae</taxon>
        <taxon>Streptophyta</taxon>
        <taxon>Embryophyta</taxon>
        <taxon>Tracheophyta</taxon>
        <taxon>Spermatophyta</taxon>
        <taxon>Magnoliopsida</taxon>
        <taxon>eudicotyledons</taxon>
        <taxon>Gunneridae</taxon>
        <taxon>Pentapetalae</taxon>
        <taxon>rosids</taxon>
        <taxon>fabids</taxon>
        <taxon>Fabales</taxon>
        <taxon>Fabaceae</taxon>
        <taxon>Papilionoideae</taxon>
        <taxon>50 kb inversion clade</taxon>
        <taxon>NPAAA clade</taxon>
        <taxon>indigoferoid/millettioid clade</taxon>
        <taxon>Phaseoleae</taxon>
        <taxon>Vigna</taxon>
    </lineage>
</organism>
<evidence type="ECO:0000313" key="6">
    <source>
        <dbReference type="EMBL" id="WVZ15661.1"/>
    </source>
</evidence>
<evidence type="ECO:0000256" key="3">
    <source>
        <dbReference type="ARBA" id="ARBA00022741"/>
    </source>
</evidence>
<evidence type="ECO:0000256" key="2">
    <source>
        <dbReference type="ARBA" id="ARBA00022490"/>
    </source>
</evidence>
<name>A0AAQ3S4M8_VIGMU</name>
<comment type="subcellular location">
    <subcellularLocation>
        <location evidence="1">Cytoplasm</location>
    </subcellularLocation>
</comment>
<keyword evidence="3" id="KW-0547">Nucleotide-binding</keyword>
<sequence length="232" mass="26084">MEVEDGRRVGQNDFAVVEVQRPVEQRRTTNNHGSRSSLLSFKLEKLKMASALRNVKMLPNSGSVEEARQRVFDFFRAVCRSLSSVMEIYNLYDVTSVAQLAAPADELAMLKQVNEFAAKGLNPPRKNGFARASSMSPNARMARIASLENMLSISSNSLVAMPSQLSKEEERERAFSNRGRWNQLRSMGEAKNFLQYMFNSVADASCRSHISAVPPSRKQQLFRSSIVLWMVA</sequence>
<dbReference type="AlphaFoldDB" id="A0AAQ3S4M8"/>
<dbReference type="GO" id="GO:0003777">
    <property type="term" value="F:microtubule motor activity"/>
    <property type="evidence" value="ECO:0007669"/>
    <property type="project" value="InterPro"/>
</dbReference>
<evidence type="ECO:0000313" key="7">
    <source>
        <dbReference type="Proteomes" id="UP001374535"/>
    </source>
</evidence>
<dbReference type="GO" id="GO:0051231">
    <property type="term" value="P:spindle elongation"/>
    <property type="evidence" value="ECO:0007669"/>
    <property type="project" value="TreeGrafter"/>
</dbReference>
<evidence type="ECO:0000256" key="5">
    <source>
        <dbReference type="ARBA" id="ARBA00023054"/>
    </source>
</evidence>
<keyword evidence="7" id="KW-1185">Reference proteome</keyword>
<evidence type="ECO:0000256" key="1">
    <source>
        <dbReference type="ARBA" id="ARBA00004496"/>
    </source>
</evidence>
<dbReference type="Proteomes" id="UP001374535">
    <property type="component" value="Chromosome 4"/>
</dbReference>
<gene>
    <name evidence="6" type="ORF">V8G54_013227</name>
</gene>
<keyword evidence="5" id="KW-0175">Coiled coil</keyword>
<keyword evidence="4" id="KW-0067">ATP-binding</keyword>
<dbReference type="EMBL" id="CP144697">
    <property type="protein sequence ID" value="WVZ15661.1"/>
    <property type="molecule type" value="Genomic_DNA"/>
</dbReference>
<dbReference type="PANTHER" id="PTHR47969">
    <property type="entry name" value="CHROMOSOME-ASSOCIATED KINESIN KIF4A-RELATED"/>
    <property type="match status" value="1"/>
</dbReference>
<dbReference type="GO" id="GO:0005875">
    <property type="term" value="C:microtubule associated complex"/>
    <property type="evidence" value="ECO:0007669"/>
    <property type="project" value="TreeGrafter"/>
</dbReference>
<dbReference type="GO" id="GO:0007052">
    <property type="term" value="P:mitotic spindle organization"/>
    <property type="evidence" value="ECO:0007669"/>
    <property type="project" value="TreeGrafter"/>
</dbReference>